<feature type="domain" description="Polycystin cation channel PKD1/PKD2" evidence="7">
    <location>
        <begin position="1609"/>
        <end position="1703"/>
    </location>
</feature>
<dbReference type="EMBL" id="GBEZ01005295">
    <property type="protein sequence ID" value="JAC79992.1"/>
    <property type="molecule type" value="Transcribed_RNA"/>
</dbReference>
<feature type="transmembrane region" description="Helical" evidence="6">
    <location>
        <begin position="1471"/>
        <end position="1490"/>
    </location>
</feature>
<reference evidence="8" key="1">
    <citation type="submission" date="2014-05" db="EMBL/GenBank/DDBJ databases">
        <title>The transcriptome of the halophilic microalga Tetraselmis sp. GSL018 isolated from the Great Salt Lake, Utah.</title>
        <authorList>
            <person name="Jinkerson R.E."/>
            <person name="D'Adamo S."/>
            <person name="Posewitz M.C."/>
        </authorList>
    </citation>
    <scope>NUCLEOTIDE SEQUENCE</scope>
    <source>
        <strain evidence="8">GSL018</strain>
    </source>
</reference>
<comment type="subcellular location">
    <subcellularLocation>
        <location evidence="1">Membrane</location>
        <topology evidence="1">Multi-pass membrane protein</topology>
    </subcellularLocation>
</comment>
<evidence type="ECO:0000313" key="8">
    <source>
        <dbReference type="EMBL" id="JAC79992.1"/>
    </source>
</evidence>
<feature type="compositionally biased region" description="Acidic residues" evidence="5">
    <location>
        <begin position="1"/>
        <end position="10"/>
    </location>
</feature>
<feature type="compositionally biased region" description="Low complexity" evidence="5">
    <location>
        <begin position="1163"/>
        <end position="1174"/>
    </location>
</feature>
<dbReference type="Pfam" id="PF08016">
    <property type="entry name" value="PKD_channel"/>
    <property type="match status" value="1"/>
</dbReference>
<dbReference type="Gene3D" id="1.10.287.70">
    <property type="match status" value="1"/>
</dbReference>
<sequence length="2010" mass="217593">MGQGDLDIDLDALLGNGDQPPAQTSSSSLGDEAPSPTTPVPIQLDLSFLNDQQGQEEAEEAVPDTTPPLCSLKETDDGQLTPAVVSMFSRFDDPGVICVDSGDVLAPDAVSEALHFLDADGTWKKAQRIQTSLGVEVRYKISYVAKDAAGNPSEAVEREVHIVDPCKSEDPPTEICIAETRETILNGKAMVVCSIPGLSGKVCDRELLVFGDSGDSAEEETVEPDKEPPVISLILGDGQWQEADLDDGSKMPLVVHQYEVTRDQNVWKDPGYSISDNRDPVSKLKITTRGGSAVTTAFPTRRPFTIWYSGEDSSGNKSPDYLRVINVVCPPGEKICEPDATQSNLRCSVTSPSGVQFCGEAAEALAQLQSTGLTNNAEGSQILGDFEQATETPATEILCGPSRVSTTVGTPFSKCSLLGDGAPSIPCDPGCTAFDGPNGDGDISDLVEVCPEKSTKKRYLSKSSIVQACGIDTSQPGKHNITFCVESSRGASSRVCTGRILLISPNCSSGEHVCANGLTCSTDGSCVEDLSAGIAEAVGAEPEEILEPPSVELLGDLFVSLPRGIPYRKCDWNNPDDKPTRKDPCDLGVLAKDRDFENNVVDISGKIFVCAPESCINSGAGCKGFEFFGTANGEPGEQLQCNAIDEMAEIGTVMELRYVALDLTHPSQVEKTIATRTITIADPCPGEYFCEDDRTCSPVDCASRMQLGLSSATEEGRPVVRLNGGALLRVPYGQPLSMSLGFCSSLNETDCGAYAAQMVNGELVVPNDLVITSSCMPADAREGRCLPGAYVMRYKAFGRDGSGSNVATRVLVVEQRGTVSFDVTLPIADLQAAEDAAEAFKSNGFQNNLTQYYIDAFIETFGGANTAISEHTVSIADVSVSEAGNQASVVLHFRVRVSSAALESPSDGGNNSSIQPEGLAANRRSLLSIGQGRRRRLLSSETLSAKISSVLSSLNDADARAVFSSDVGNSSETSVDGLLGGPLLDEAPSESITTPDVDVIGGMITTLAASLESYAEEQTSLNFEISKLLVDTNKVSGEGGTQFEAALETETKEHLKGLLAEQDEVTSSQLRDLTDVMALFDQALAAQLSLNSSLSATIAGIEENLASQARFLNSLSRTQEFLEDIIGPNWDGAGTPPPCARSQNLGNAVFEFAVSSVSMDSYPASESAPGAEAAQSTDPLPEGRRRQLLQAGGGGGGTTRAGGVFTTTSKLVIEDGFFGYRLVAELEDPRALDLRGAANRARFVGGPDRNRVLGGMLIHQTRKGTDTSYCDEASETFAGRLPASKFTKLSSDCLQKGYLQAYNASDDLYGLWDEVRSDPLHPFGSDPIWIHSSKLFKFSMGGMESGYYNMSEGSYEVNPFSGAMYAHFQREVPGKEPGFPVYIDASLDEIRLAQLLVYVEDSNYLDERSQHLTVQMGVYNPELGIFGYGKGDVTRDLSGIWTQEFSFNALPALEYNTGTFRGRMSALGDNLAVVCAALYLVWYLYVVFSHPHMSVQLKRAKAHAMDLAIICGMVVALTIYYMMVSEVLEFSPREHYDVYDAVTYAPARFLLPDKIEPSGLSEGELAQLEAEVSAMNGTAEWASSAGLSGRWLLPTNETGIREYGDMMARLDRMADLAAFYGAVQGIVVVAMIFWMLHLWNFQDQVGIVTRTLFRVLPELGEFAIVLGILMVLYASYGVIVAGSHVKQYTSITEAFYSLFVIIVAGDGGEMHEFIRKEGVEYLTVEHWNIDFWYFSIWIFFFFTLTSYLLGFLGYALEMEKIVSDSGRSPWQDIRQYLAEHWKSIRRQAPSNREVVRRLEHLLDGIDNEIDVNGLLRRQLKLGDDDVLMQILHVNKLKLDRRDLEDIFLSAHNASRKKHIHAQNKNHELSRVTSFQTGFQNLKNRRPGEMRRILGAVENVIAAYAEEYMIDPRLAASILGEKQECLYKSVLEAILVLTDAVAKHNSEQKQALAELEQTSSEVCGLARALGDSSMHPFTASSSSFDSCSSEDSAMKKHSKGASIIVPNSTTS</sequence>
<dbReference type="PANTHER" id="PTHR10877">
    <property type="entry name" value="POLYCYSTIN FAMILY MEMBER"/>
    <property type="match status" value="1"/>
</dbReference>
<organism evidence="8">
    <name type="scientific">Tetraselmis sp. GSL018</name>
    <dbReference type="NCBI Taxonomy" id="582737"/>
    <lineage>
        <taxon>Eukaryota</taxon>
        <taxon>Viridiplantae</taxon>
        <taxon>Chlorophyta</taxon>
        <taxon>core chlorophytes</taxon>
        <taxon>Chlorodendrophyceae</taxon>
        <taxon>Chlorodendrales</taxon>
        <taxon>Chlorodendraceae</taxon>
        <taxon>Tetraselmis</taxon>
    </lineage>
</organism>
<feature type="transmembrane region" description="Helical" evidence="6">
    <location>
        <begin position="1659"/>
        <end position="1679"/>
    </location>
</feature>
<keyword evidence="4 6" id="KW-0472">Membrane</keyword>
<feature type="compositionally biased region" description="Low complexity" evidence="5">
    <location>
        <begin position="1979"/>
        <end position="1990"/>
    </location>
</feature>
<keyword evidence="3 6" id="KW-1133">Transmembrane helix</keyword>
<evidence type="ECO:0000256" key="2">
    <source>
        <dbReference type="ARBA" id="ARBA00022692"/>
    </source>
</evidence>
<feature type="transmembrane region" description="Helical" evidence="6">
    <location>
        <begin position="1502"/>
        <end position="1523"/>
    </location>
</feature>
<gene>
    <name evidence="8" type="ORF">TSPGSL018_11314</name>
</gene>
<dbReference type="InterPro" id="IPR013122">
    <property type="entry name" value="PKD1_2_channel"/>
</dbReference>
<accession>A0A061S484</accession>
<evidence type="ECO:0000256" key="6">
    <source>
        <dbReference type="SAM" id="Phobius"/>
    </source>
</evidence>
<feature type="region of interest" description="Disordered" evidence="5">
    <location>
        <begin position="1977"/>
        <end position="2010"/>
    </location>
</feature>
<evidence type="ECO:0000256" key="1">
    <source>
        <dbReference type="ARBA" id="ARBA00004141"/>
    </source>
</evidence>
<name>A0A061S484_9CHLO</name>
<dbReference type="GO" id="GO:0050982">
    <property type="term" value="P:detection of mechanical stimulus"/>
    <property type="evidence" value="ECO:0007669"/>
    <property type="project" value="TreeGrafter"/>
</dbReference>
<feature type="transmembrane region" description="Helical" evidence="6">
    <location>
        <begin position="1617"/>
        <end position="1639"/>
    </location>
</feature>
<evidence type="ECO:0000259" key="7">
    <source>
        <dbReference type="Pfam" id="PF08016"/>
    </source>
</evidence>
<dbReference type="GO" id="GO:0016020">
    <property type="term" value="C:membrane"/>
    <property type="evidence" value="ECO:0007669"/>
    <property type="project" value="UniProtKB-SubCell"/>
</dbReference>
<feature type="transmembrane region" description="Helical" evidence="6">
    <location>
        <begin position="1731"/>
        <end position="1756"/>
    </location>
</feature>
<dbReference type="InterPro" id="IPR051223">
    <property type="entry name" value="Polycystin"/>
</dbReference>
<evidence type="ECO:0000256" key="3">
    <source>
        <dbReference type="ARBA" id="ARBA00022989"/>
    </source>
</evidence>
<feature type="region of interest" description="Disordered" evidence="5">
    <location>
        <begin position="1"/>
        <end position="69"/>
    </location>
</feature>
<keyword evidence="2 6" id="KW-0812">Transmembrane</keyword>
<proteinExistence type="predicted"/>
<evidence type="ECO:0000256" key="5">
    <source>
        <dbReference type="SAM" id="MobiDB-lite"/>
    </source>
</evidence>
<feature type="region of interest" description="Disordered" evidence="5">
    <location>
        <begin position="1161"/>
        <end position="1181"/>
    </location>
</feature>
<dbReference type="PANTHER" id="PTHR10877:SF197">
    <property type="entry name" value="POLYCYSTIC KIDNEY DISEASE PROTEIN 1-LIKE 2"/>
    <property type="match status" value="1"/>
</dbReference>
<protein>
    <recommendedName>
        <fullName evidence="7">Polycystin cation channel PKD1/PKD2 domain-containing protein</fullName>
    </recommendedName>
</protein>
<evidence type="ECO:0000256" key="4">
    <source>
        <dbReference type="ARBA" id="ARBA00023136"/>
    </source>
</evidence>
<dbReference type="GO" id="GO:0005262">
    <property type="term" value="F:calcium channel activity"/>
    <property type="evidence" value="ECO:0007669"/>
    <property type="project" value="TreeGrafter"/>
</dbReference>